<gene>
    <name evidence="3" type="ORF">GQX73_g5970</name>
</gene>
<evidence type="ECO:0008006" key="5">
    <source>
        <dbReference type="Google" id="ProtNLM"/>
    </source>
</evidence>
<comment type="caution">
    <text evidence="3">The sequence shown here is derived from an EMBL/GenBank/DDBJ whole genome shotgun (WGS) entry which is preliminary data.</text>
</comment>
<dbReference type="InParanoid" id="A0A7C8IMM9"/>
<evidence type="ECO:0000313" key="4">
    <source>
        <dbReference type="Proteomes" id="UP000481858"/>
    </source>
</evidence>
<dbReference type="PANTHER" id="PTHR35340:SF5">
    <property type="entry name" value="ASST-DOMAIN-CONTAINING PROTEIN"/>
    <property type="match status" value="1"/>
</dbReference>
<dbReference type="OrthoDB" id="5427350at2759"/>
<keyword evidence="1" id="KW-1133">Transmembrane helix</keyword>
<feature type="chain" id="PRO_5028806831" description="Arylsulfotransferase N-terminal domain-containing protein" evidence="2">
    <location>
        <begin position="23"/>
        <end position="619"/>
    </location>
</feature>
<sequence length="619" mass="68568">MTRSLPWLLSLTAIALDARAQAYDVFSSAYLYELGFYGLYPTTSFKSSGLTPPLLNFPRWDEQKCSDGYYVIAQKGKLVSDPGPTIFDSRGELVWADDSYGVVFNLQIQSYKGENYLTFWSSPDGSSHGYGRGTYYMLDSSYQLFRHFEPAGEGLRGDLHEFKITEHGTALMTIYNPVPADLTSIGGPEQGWAVDCLFQEIDIATGELMFEWSAIENVAISDAVRYFAGEDDGTTPETAFDFFHINSVDIDAEGNYVVSGRHTSTILCISPQGEILWTLGGDANDFRDLSDGRATDFMYQHHARLHGNHTLSIFDNAASERAGPASKQGHSRGMLIQLDTTDMTATLLHEYFDPDNPRTTVSQGSMQVLDDRVVLGYGWLPFITEFAPDDGSVLCAVELAPWVAARWGLVNTYRAFKAPSWVGKPTDPPAIYLDPADGRVFVSWNGATEVRRWVLQGAEWTDLKSETSTKTRGGDEQGTKFTDLDVVEKNAFETALDLTDDMPRYIRVAAVDEHGGVLTHSQVVDRHVGNAPRNWAYNALVCAAIFVALVGAVLLAIGRRGRKAMLGNVSRACDVAAAWRDTVATSLGRDGVCERYTARTWWRDWGGAKPHELQSIYQE</sequence>
<feature type="transmembrane region" description="Helical" evidence="1">
    <location>
        <begin position="535"/>
        <end position="557"/>
    </location>
</feature>
<dbReference type="PANTHER" id="PTHR35340">
    <property type="entry name" value="PQQ ENZYME REPEAT PROTEIN-RELATED"/>
    <property type="match status" value="1"/>
</dbReference>
<evidence type="ECO:0000256" key="2">
    <source>
        <dbReference type="SAM" id="SignalP"/>
    </source>
</evidence>
<evidence type="ECO:0000313" key="3">
    <source>
        <dbReference type="EMBL" id="KAF2967581.1"/>
    </source>
</evidence>
<keyword evidence="1" id="KW-0812">Transmembrane</keyword>
<organism evidence="3 4">
    <name type="scientific">Xylaria multiplex</name>
    <dbReference type="NCBI Taxonomy" id="323545"/>
    <lineage>
        <taxon>Eukaryota</taxon>
        <taxon>Fungi</taxon>
        <taxon>Dikarya</taxon>
        <taxon>Ascomycota</taxon>
        <taxon>Pezizomycotina</taxon>
        <taxon>Sordariomycetes</taxon>
        <taxon>Xylariomycetidae</taxon>
        <taxon>Xylariales</taxon>
        <taxon>Xylariaceae</taxon>
        <taxon>Xylaria</taxon>
    </lineage>
</organism>
<dbReference type="Proteomes" id="UP000481858">
    <property type="component" value="Unassembled WGS sequence"/>
</dbReference>
<dbReference type="AlphaFoldDB" id="A0A7C8IMM9"/>
<name>A0A7C8IMM9_9PEZI</name>
<protein>
    <recommendedName>
        <fullName evidence="5">Arylsulfotransferase N-terminal domain-containing protein</fullName>
    </recommendedName>
</protein>
<feature type="signal peptide" evidence="2">
    <location>
        <begin position="1"/>
        <end position="22"/>
    </location>
</feature>
<keyword evidence="1" id="KW-0472">Membrane</keyword>
<dbReference type="InterPro" id="IPR053143">
    <property type="entry name" value="Arylsulfate_ST"/>
</dbReference>
<dbReference type="EMBL" id="WUBL01000065">
    <property type="protein sequence ID" value="KAF2967581.1"/>
    <property type="molecule type" value="Genomic_DNA"/>
</dbReference>
<accession>A0A7C8IMM9</accession>
<reference evidence="3 4" key="1">
    <citation type="submission" date="2019-12" db="EMBL/GenBank/DDBJ databases">
        <title>Draft genome sequence of the ascomycete Xylaria multiplex DSM 110363.</title>
        <authorList>
            <person name="Buettner E."/>
            <person name="Kellner H."/>
        </authorList>
    </citation>
    <scope>NUCLEOTIDE SEQUENCE [LARGE SCALE GENOMIC DNA]</scope>
    <source>
        <strain evidence="3 4">DSM 110363</strain>
    </source>
</reference>
<evidence type="ECO:0000256" key="1">
    <source>
        <dbReference type="SAM" id="Phobius"/>
    </source>
</evidence>
<keyword evidence="2" id="KW-0732">Signal</keyword>
<keyword evidence="4" id="KW-1185">Reference proteome</keyword>
<dbReference type="SUPFAM" id="SSF101898">
    <property type="entry name" value="NHL repeat"/>
    <property type="match status" value="1"/>
</dbReference>
<dbReference type="Pfam" id="PF14269">
    <property type="entry name" value="Arylsulfotran_2"/>
    <property type="match status" value="1"/>
</dbReference>
<dbReference type="InterPro" id="IPR039535">
    <property type="entry name" value="ASST-like"/>
</dbReference>
<proteinExistence type="predicted"/>